<dbReference type="Gene3D" id="3.90.550.10">
    <property type="entry name" value="Spore Coat Polysaccharide Biosynthesis Protein SpsA, Chain A"/>
    <property type="match status" value="1"/>
</dbReference>
<dbReference type="InterPro" id="IPR025877">
    <property type="entry name" value="MobA-like_NTP_Trfase"/>
</dbReference>
<dbReference type="Pfam" id="PF12804">
    <property type="entry name" value="NTP_transf_3"/>
    <property type="match status" value="1"/>
</dbReference>
<organism evidence="2 3">
    <name type="scientific">Paenibacillus enshidis</name>
    <dbReference type="NCBI Taxonomy" id="1458439"/>
    <lineage>
        <taxon>Bacteria</taxon>
        <taxon>Bacillati</taxon>
        <taxon>Bacillota</taxon>
        <taxon>Bacilli</taxon>
        <taxon>Bacillales</taxon>
        <taxon>Paenibacillaceae</taxon>
        <taxon>Paenibacillus</taxon>
    </lineage>
</organism>
<dbReference type="GO" id="GO:0016740">
    <property type="term" value="F:transferase activity"/>
    <property type="evidence" value="ECO:0007669"/>
    <property type="project" value="UniProtKB-KW"/>
</dbReference>
<dbReference type="RefSeq" id="WP_375352960.1">
    <property type="nucleotide sequence ID" value="NZ_JBHHMI010000001.1"/>
</dbReference>
<dbReference type="InterPro" id="IPR029044">
    <property type="entry name" value="Nucleotide-diphossugar_trans"/>
</dbReference>
<dbReference type="SUPFAM" id="SSF53448">
    <property type="entry name" value="Nucleotide-diphospho-sugar transferases"/>
    <property type="match status" value="1"/>
</dbReference>
<dbReference type="CDD" id="cd04182">
    <property type="entry name" value="GT_2_like_f"/>
    <property type="match status" value="1"/>
</dbReference>
<proteinExistence type="predicted"/>
<keyword evidence="2" id="KW-0808">Transferase</keyword>
<accession>A0ABV5AN17</accession>
<dbReference type="Proteomes" id="UP001580346">
    <property type="component" value="Unassembled WGS sequence"/>
</dbReference>
<protein>
    <submittedName>
        <fullName evidence="2">NTP transferase domain-containing protein</fullName>
    </submittedName>
</protein>
<feature type="domain" description="MobA-like NTP transferase" evidence="1">
    <location>
        <begin position="5"/>
        <end position="171"/>
    </location>
</feature>
<gene>
    <name evidence="2" type="ORF">ACE41H_02000</name>
</gene>
<comment type="caution">
    <text evidence="2">The sequence shown here is derived from an EMBL/GenBank/DDBJ whole genome shotgun (WGS) entry which is preliminary data.</text>
</comment>
<evidence type="ECO:0000259" key="1">
    <source>
        <dbReference type="Pfam" id="PF12804"/>
    </source>
</evidence>
<evidence type="ECO:0000313" key="3">
    <source>
        <dbReference type="Proteomes" id="UP001580346"/>
    </source>
</evidence>
<dbReference type="EMBL" id="JBHHMI010000001">
    <property type="protein sequence ID" value="MFB5265566.1"/>
    <property type="molecule type" value="Genomic_DNA"/>
</dbReference>
<keyword evidence="3" id="KW-1185">Reference proteome</keyword>
<reference evidence="2 3" key="1">
    <citation type="submission" date="2024-09" db="EMBL/GenBank/DDBJ databases">
        <title>Paenibacillus zeirhizospherea sp. nov., isolated from surface of the maize (Zea mays) roots in a horticulture field, Hungary.</title>
        <authorList>
            <person name="Marton D."/>
            <person name="Farkas M."/>
            <person name="Bedics A."/>
            <person name="Toth E."/>
            <person name="Tancsics A."/>
            <person name="Boka K."/>
            <person name="Maroti G."/>
            <person name="Kriszt B."/>
            <person name="Cserhati M."/>
        </authorList>
    </citation>
    <scope>NUCLEOTIDE SEQUENCE [LARGE SCALE GENOMIC DNA]</scope>
    <source>
        <strain evidence="2 3">KCTC 33519</strain>
    </source>
</reference>
<sequence>MKSAGIVLAAGRSTRMGCDKLALPLADGSSLAARVLQAALDSRLDAILVVGRTEQLPIWLQPTHGVKTAPERIRYIVCPDADKGLAHSLRCGIRTAEALQCDAAMILLADQPFVRSGHINTLLERFASNRQLDYVAASDQGKAKPPVLLASSLFSRLQSLEGDQGAGALINGSSLQGIRISIHSHVFLDADTPEDFNFIRKKEAEGT</sequence>
<evidence type="ECO:0000313" key="2">
    <source>
        <dbReference type="EMBL" id="MFB5265566.1"/>
    </source>
</evidence>
<dbReference type="PANTHER" id="PTHR43777">
    <property type="entry name" value="MOLYBDENUM COFACTOR CYTIDYLYLTRANSFERASE"/>
    <property type="match status" value="1"/>
</dbReference>
<dbReference type="PANTHER" id="PTHR43777:SF1">
    <property type="entry name" value="MOLYBDENUM COFACTOR CYTIDYLYLTRANSFERASE"/>
    <property type="match status" value="1"/>
</dbReference>
<name>A0ABV5AN17_9BACL</name>